<dbReference type="PANTHER" id="PTHR31751:SF42">
    <property type="entry name" value="PROTEIN CBG10204"/>
    <property type="match status" value="1"/>
</dbReference>
<sequence length="301" mass="34594">MNIASISKSSYFRHQRDYLLPNVILDWQTEQEKLFKALNDMPPGLDIAGDARSDSPGHCAKYGSYTFIEQRLKKVVDLQLVQKSEVPNSAWCELEGLQRSVQKLRANHLCIDLYYLHLLQNMTIVVVSVDIYHVESLKKKLIALSRHRECEDIGLWQKSIVNHLYWVAASTPDLPSYNSGTMAPEKLRQILLNTYILKDVRKLSPKHQTSSLEAFHSLVLHFAPKAHIFLVSWNDILYLAALHFNENAERKQAATQKGDMCSTVHYPRSKRGDFTARPVKTAATFGEWHSLEFFAVFKHEK</sequence>
<dbReference type="GeneTree" id="ENSGT00940000164945"/>
<dbReference type="Ensembl" id="ENSEBUT00000008929.1">
    <property type="protein sequence ID" value="ENSEBUP00000008427.1"/>
    <property type="gene ID" value="ENSEBUG00000005453.1"/>
</dbReference>
<dbReference type="AlphaFoldDB" id="A0A8C4Q142"/>
<dbReference type="PANTHER" id="PTHR31751">
    <property type="entry name" value="SI:CH211-108C17.2-RELATED-RELATED"/>
    <property type="match status" value="1"/>
</dbReference>
<dbReference type="Proteomes" id="UP000694388">
    <property type="component" value="Unplaced"/>
</dbReference>
<accession>A0A8C4Q142</accession>
<dbReference type="OMA" id="RECEDIG"/>
<reference evidence="1" key="2">
    <citation type="submission" date="2025-09" db="UniProtKB">
        <authorList>
            <consortium name="Ensembl"/>
        </authorList>
    </citation>
    <scope>IDENTIFICATION</scope>
</reference>
<protein>
    <submittedName>
        <fullName evidence="1">Uncharacterized protein</fullName>
    </submittedName>
</protein>
<proteinExistence type="predicted"/>
<organism evidence="1 2">
    <name type="scientific">Eptatretus burgeri</name>
    <name type="common">Inshore hagfish</name>
    <dbReference type="NCBI Taxonomy" id="7764"/>
    <lineage>
        <taxon>Eukaryota</taxon>
        <taxon>Metazoa</taxon>
        <taxon>Chordata</taxon>
        <taxon>Craniata</taxon>
        <taxon>Vertebrata</taxon>
        <taxon>Cyclostomata</taxon>
        <taxon>Myxini</taxon>
        <taxon>Myxiniformes</taxon>
        <taxon>Myxinidae</taxon>
        <taxon>Eptatretinae</taxon>
        <taxon>Eptatretus</taxon>
    </lineage>
</organism>
<reference evidence="1" key="1">
    <citation type="submission" date="2025-08" db="UniProtKB">
        <authorList>
            <consortium name="Ensembl"/>
        </authorList>
    </citation>
    <scope>IDENTIFICATION</scope>
</reference>
<evidence type="ECO:0000313" key="1">
    <source>
        <dbReference type="Ensembl" id="ENSEBUP00000008427.1"/>
    </source>
</evidence>
<keyword evidence="2" id="KW-1185">Reference proteome</keyword>
<name>A0A8C4Q142_EPTBU</name>
<evidence type="ECO:0000313" key="2">
    <source>
        <dbReference type="Proteomes" id="UP000694388"/>
    </source>
</evidence>